<sequence length="112" mass="12646">MHTKQIRQGIFISITLLVSFWLLSLIWGLVGKAQVAVREAHNAERQYQTLEKRKQMLEANLVVLATDRGRDAVIRTTFGVARPGEEVIVVVSPATTAPTSTPSWWQKIVSWF</sequence>
<reference evidence="3 4" key="1">
    <citation type="journal article" date="2016" name="Nat. Commun.">
        <title>Thousands of microbial genomes shed light on interconnected biogeochemical processes in an aquifer system.</title>
        <authorList>
            <person name="Anantharaman K."/>
            <person name="Brown C.T."/>
            <person name="Hug L.A."/>
            <person name="Sharon I."/>
            <person name="Castelle C.J."/>
            <person name="Probst A.J."/>
            <person name="Thomas B.C."/>
            <person name="Singh A."/>
            <person name="Wilkins M.J."/>
            <person name="Karaoz U."/>
            <person name="Brodie E.L."/>
            <person name="Williams K.H."/>
            <person name="Hubbard S.S."/>
            <person name="Banfield J.F."/>
        </authorList>
    </citation>
    <scope>NUCLEOTIDE SEQUENCE [LARGE SCALE GENOMIC DNA]</scope>
</reference>
<accession>A0A1F6G7T8</accession>
<organism evidence="3 4">
    <name type="scientific">Candidatus Kaiserbacteria bacterium RIFOXYD1_FULL_47_14</name>
    <dbReference type="NCBI Taxonomy" id="1798533"/>
    <lineage>
        <taxon>Bacteria</taxon>
        <taxon>Candidatus Kaiseribacteriota</taxon>
    </lineage>
</organism>
<keyword evidence="1" id="KW-0175">Coiled coil</keyword>
<dbReference type="Proteomes" id="UP000176867">
    <property type="component" value="Unassembled WGS sequence"/>
</dbReference>
<gene>
    <name evidence="3" type="ORF">A2609_00110</name>
</gene>
<name>A0A1F6G7T8_9BACT</name>
<evidence type="ECO:0000313" key="4">
    <source>
        <dbReference type="Proteomes" id="UP000176867"/>
    </source>
</evidence>
<keyword evidence="2" id="KW-0812">Transmembrane</keyword>
<proteinExistence type="predicted"/>
<keyword evidence="2" id="KW-0472">Membrane</keyword>
<evidence type="ECO:0000256" key="2">
    <source>
        <dbReference type="SAM" id="Phobius"/>
    </source>
</evidence>
<dbReference type="EMBL" id="MFMU01000002">
    <property type="protein sequence ID" value="OGG94173.1"/>
    <property type="molecule type" value="Genomic_DNA"/>
</dbReference>
<evidence type="ECO:0000256" key="1">
    <source>
        <dbReference type="SAM" id="Coils"/>
    </source>
</evidence>
<feature type="coiled-coil region" evidence="1">
    <location>
        <begin position="33"/>
        <end position="67"/>
    </location>
</feature>
<comment type="caution">
    <text evidence="3">The sequence shown here is derived from an EMBL/GenBank/DDBJ whole genome shotgun (WGS) entry which is preliminary data.</text>
</comment>
<evidence type="ECO:0008006" key="5">
    <source>
        <dbReference type="Google" id="ProtNLM"/>
    </source>
</evidence>
<dbReference type="AlphaFoldDB" id="A0A1F6G7T8"/>
<protein>
    <recommendedName>
        <fullName evidence="5">Cell division protein FtsL</fullName>
    </recommendedName>
</protein>
<feature type="transmembrane region" description="Helical" evidence="2">
    <location>
        <begin position="9"/>
        <end position="30"/>
    </location>
</feature>
<keyword evidence="2" id="KW-1133">Transmembrane helix</keyword>
<evidence type="ECO:0000313" key="3">
    <source>
        <dbReference type="EMBL" id="OGG94173.1"/>
    </source>
</evidence>